<feature type="domain" description="RecX second three-helical" evidence="7">
    <location>
        <begin position="69"/>
        <end position="109"/>
    </location>
</feature>
<evidence type="ECO:0000256" key="4">
    <source>
        <dbReference type="ARBA" id="ARBA00022490"/>
    </source>
</evidence>
<comment type="function">
    <text evidence="5">Modulates RecA activity.</text>
</comment>
<sequence length="166" mass="18959">MRPSQSPRKSKDGAPAPADAAQGRQYAVSLLARRDHSRHELRAKLTRKFGAALWLDEVLAWCEEQGFLDDRRFAGFFVRSRIERGQGPLRIRAELQQKGVGEALVTEALSEAECDWFSLATEVLGRRFRHPPADQKEKAKQLRFLQGRGFDAEQSFHALDQQREQD</sequence>
<proteinExistence type="inferred from homology"/>
<feature type="region of interest" description="Disordered" evidence="6">
    <location>
        <begin position="1"/>
        <end position="22"/>
    </location>
</feature>
<accession>A0A9Q3W662</accession>
<dbReference type="InterPro" id="IPR036388">
    <property type="entry name" value="WH-like_DNA-bd_sf"/>
</dbReference>
<dbReference type="Gene3D" id="1.10.10.10">
    <property type="entry name" value="Winged helix-like DNA-binding domain superfamily/Winged helix DNA-binding domain"/>
    <property type="match status" value="3"/>
</dbReference>
<dbReference type="InterPro" id="IPR003783">
    <property type="entry name" value="Regulatory_RecX"/>
</dbReference>
<organism evidence="10 11">
    <name type="scientific">Alloalcanivorax xenomutans</name>
    <dbReference type="NCBI Taxonomy" id="1094342"/>
    <lineage>
        <taxon>Bacteria</taxon>
        <taxon>Pseudomonadati</taxon>
        <taxon>Pseudomonadota</taxon>
        <taxon>Gammaproteobacteria</taxon>
        <taxon>Oceanospirillales</taxon>
        <taxon>Alcanivoracaceae</taxon>
        <taxon>Alloalcanivorax</taxon>
    </lineage>
</organism>
<evidence type="ECO:0000259" key="7">
    <source>
        <dbReference type="Pfam" id="PF02631"/>
    </source>
</evidence>
<dbReference type="GO" id="GO:0005737">
    <property type="term" value="C:cytoplasm"/>
    <property type="evidence" value="ECO:0007669"/>
    <property type="project" value="UniProtKB-SubCell"/>
</dbReference>
<dbReference type="InterPro" id="IPR053926">
    <property type="entry name" value="RecX_HTH_1st"/>
</dbReference>
<keyword evidence="11" id="KW-1185">Reference proteome</keyword>
<gene>
    <name evidence="5" type="primary">recX</name>
    <name evidence="10" type="ORF">LZG35_12765</name>
</gene>
<evidence type="ECO:0000256" key="3">
    <source>
        <dbReference type="ARBA" id="ARBA00018111"/>
    </source>
</evidence>
<comment type="caution">
    <text evidence="10">The sequence shown here is derived from an EMBL/GenBank/DDBJ whole genome shotgun (WGS) entry which is preliminary data.</text>
</comment>
<dbReference type="HAMAP" id="MF_01114">
    <property type="entry name" value="RecX"/>
    <property type="match status" value="1"/>
</dbReference>
<dbReference type="RefSeq" id="WP_080531249.1">
    <property type="nucleotide sequence ID" value="NZ_CP012331.1"/>
</dbReference>
<dbReference type="Pfam" id="PF02631">
    <property type="entry name" value="RecX_HTH2"/>
    <property type="match status" value="1"/>
</dbReference>
<dbReference type="KEGG" id="axe:P40_14380"/>
<dbReference type="InterPro" id="IPR053925">
    <property type="entry name" value="RecX_HTH_3rd"/>
</dbReference>
<dbReference type="Proteomes" id="UP001107961">
    <property type="component" value="Unassembled WGS sequence"/>
</dbReference>
<name>A0A9Q3W662_9GAMM</name>
<evidence type="ECO:0000256" key="2">
    <source>
        <dbReference type="ARBA" id="ARBA00009695"/>
    </source>
</evidence>
<dbReference type="PANTHER" id="PTHR33602:SF1">
    <property type="entry name" value="REGULATORY PROTEIN RECX FAMILY PROTEIN"/>
    <property type="match status" value="1"/>
</dbReference>
<comment type="subcellular location">
    <subcellularLocation>
        <location evidence="1 5">Cytoplasm</location>
    </subcellularLocation>
</comment>
<dbReference type="Pfam" id="PF21981">
    <property type="entry name" value="RecX_HTH3"/>
    <property type="match status" value="1"/>
</dbReference>
<dbReference type="InterPro" id="IPR053924">
    <property type="entry name" value="RecX_HTH_2nd"/>
</dbReference>
<evidence type="ECO:0000256" key="6">
    <source>
        <dbReference type="SAM" id="MobiDB-lite"/>
    </source>
</evidence>
<keyword evidence="4 5" id="KW-0963">Cytoplasm</keyword>
<dbReference type="AlphaFoldDB" id="A0A9Q3W662"/>
<reference evidence="10" key="1">
    <citation type="submission" date="2022-01" db="EMBL/GenBank/DDBJ databases">
        <authorList>
            <person name="Karlyshev A.V."/>
            <person name="Jaspars M."/>
        </authorList>
    </citation>
    <scope>NUCLEOTIDE SEQUENCE</scope>
    <source>
        <strain evidence="10">AGSA3-2</strain>
    </source>
</reference>
<feature type="domain" description="RecX third three-helical" evidence="8">
    <location>
        <begin position="115"/>
        <end position="159"/>
    </location>
</feature>
<evidence type="ECO:0000256" key="1">
    <source>
        <dbReference type="ARBA" id="ARBA00004496"/>
    </source>
</evidence>
<evidence type="ECO:0000259" key="9">
    <source>
        <dbReference type="Pfam" id="PF21982"/>
    </source>
</evidence>
<feature type="domain" description="RecX first three-helical" evidence="9">
    <location>
        <begin position="24"/>
        <end position="48"/>
    </location>
</feature>
<protein>
    <recommendedName>
        <fullName evidence="3 5">Regulatory protein RecX</fullName>
    </recommendedName>
</protein>
<evidence type="ECO:0000256" key="5">
    <source>
        <dbReference type="HAMAP-Rule" id="MF_01114"/>
    </source>
</evidence>
<evidence type="ECO:0000313" key="11">
    <source>
        <dbReference type="Proteomes" id="UP001107961"/>
    </source>
</evidence>
<dbReference type="PANTHER" id="PTHR33602">
    <property type="entry name" value="REGULATORY PROTEIN RECX FAMILY PROTEIN"/>
    <property type="match status" value="1"/>
</dbReference>
<evidence type="ECO:0000259" key="8">
    <source>
        <dbReference type="Pfam" id="PF21981"/>
    </source>
</evidence>
<dbReference type="EMBL" id="JAJVKT010000015">
    <property type="protein sequence ID" value="MCE7509515.1"/>
    <property type="molecule type" value="Genomic_DNA"/>
</dbReference>
<comment type="similarity">
    <text evidence="2 5">Belongs to the RecX family.</text>
</comment>
<dbReference type="GO" id="GO:0006282">
    <property type="term" value="P:regulation of DNA repair"/>
    <property type="evidence" value="ECO:0007669"/>
    <property type="project" value="UniProtKB-UniRule"/>
</dbReference>
<evidence type="ECO:0000313" key="10">
    <source>
        <dbReference type="EMBL" id="MCE7509515.1"/>
    </source>
</evidence>
<dbReference type="Pfam" id="PF21982">
    <property type="entry name" value="RecX_HTH1"/>
    <property type="match status" value="1"/>
</dbReference>
<feature type="compositionally biased region" description="Low complexity" evidence="6">
    <location>
        <begin position="13"/>
        <end position="22"/>
    </location>
</feature>